<dbReference type="EMBL" id="FODJ01000002">
    <property type="protein sequence ID" value="SEN85974.1"/>
    <property type="molecule type" value="Genomic_DNA"/>
</dbReference>
<organism evidence="1 2">
    <name type="scientific">Amphibacillus marinus</name>
    <dbReference type="NCBI Taxonomy" id="872970"/>
    <lineage>
        <taxon>Bacteria</taxon>
        <taxon>Bacillati</taxon>
        <taxon>Bacillota</taxon>
        <taxon>Bacilli</taxon>
        <taxon>Bacillales</taxon>
        <taxon>Bacillaceae</taxon>
        <taxon>Amphibacillus</taxon>
    </lineage>
</organism>
<sequence length="79" mass="9686">MSVLTDKLFEQIQQELERSIFTDEPSSSWIYYTFFLLLERFKETERTGEIEVQEEINQFLDELVERNLQRLDQLHNKKE</sequence>
<dbReference type="RefSeq" id="WP_091495246.1">
    <property type="nucleotide sequence ID" value="NZ_FODJ01000002.1"/>
</dbReference>
<keyword evidence="2" id="KW-1185">Reference proteome</keyword>
<reference evidence="1 2" key="1">
    <citation type="submission" date="2016-10" db="EMBL/GenBank/DDBJ databases">
        <authorList>
            <person name="de Groot N.N."/>
        </authorList>
    </citation>
    <scope>NUCLEOTIDE SEQUENCE [LARGE SCALE GENOMIC DNA]</scope>
    <source>
        <strain evidence="1 2">CGMCC 1.10434</strain>
    </source>
</reference>
<dbReference type="Proteomes" id="UP000199300">
    <property type="component" value="Unassembled WGS sequence"/>
</dbReference>
<protein>
    <submittedName>
        <fullName evidence="1">Uncharacterized protein</fullName>
    </submittedName>
</protein>
<evidence type="ECO:0000313" key="1">
    <source>
        <dbReference type="EMBL" id="SEN85974.1"/>
    </source>
</evidence>
<dbReference type="STRING" id="872970.SAMN04488134_102114"/>
<evidence type="ECO:0000313" key="2">
    <source>
        <dbReference type="Proteomes" id="UP000199300"/>
    </source>
</evidence>
<accession>A0A1H8JYZ1</accession>
<name>A0A1H8JYZ1_9BACI</name>
<gene>
    <name evidence="1" type="ORF">SAMN04488134_102114</name>
</gene>
<dbReference type="AlphaFoldDB" id="A0A1H8JYZ1"/>
<proteinExistence type="predicted"/>